<dbReference type="Gene3D" id="3.10.129.10">
    <property type="entry name" value="Hotdog Thioesterase"/>
    <property type="match status" value="2"/>
</dbReference>
<dbReference type="Pfam" id="PF13452">
    <property type="entry name" value="FAS1_DH_region"/>
    <property type="match status" value="1"/>
</dbReference>
<keyword evidence="3" id="KW-1185">Reference proteome</keyword>
<accession>A0A7Y9LNG8</accession>
<keyword evidence="2" id="KW-0456">Lyase</keyword>
<evidence type="ECO:0000259" key="1">
    <source>
        <dbReference type="Pfam" id="PF13452"/>
    </source>
</evidence>
<reference evidence="2 3" key="1">
    <citation type="submission" date="2020-07" db="EMBL/GenBank/DDBJ databases">
        <title>Genomic Encyclopedia of Type Strains, Phase IV (KMG-V): Genome sequencing to study the core and pangenomes of soil and plant-associated prokaryotes.</title>
        <authorList>
            <person name="Whitman W."/>
        </authorList>
    </citation>
    <scope>NUCLEOTIDE SEQUENCE [LARGE SCALE GENOMIC DNA]</scope>
    <source>
        <strain evidence="2 3">SAS40</strain>
    </source>
</reference>
<dbReference type="AlphaFoldDB" id="A0A7Y9LNG8"/>
<organism evidence="2 3">
    <name type="scientific">Pigmentiphaga litoralis</name>
    <dbReference type="NCBI Taxonomy" id="516702"/>
    <lineage>
        <taxon>Bacteria</taxon>
        <taxon>Pseudomonadati</taxon>
        <taxon>Pseudomonadota</taxon>
        <taxon>Betaproteobacteria</taxon>
        <taxon>Burkholderiales</taxon>
        <taxon>Alcaligenaceae</taxon>
        <taxon>Pigmentiphaga</taxon>
    </lineage>
</organism>
<dbReference type="PANTHER" id="PTHR28152:SF1">
    <property type="entry name" value="HYDROXYACYL-THIOESTER DEHYDRATASE TYPE 2, MITOCHONDRIAL"/>
    <property type="match status" value="1"/>
</dbReference>
<dbReference type="RefSeq" id="WP_179585869.1">
    <property type="nucleotide sequence ID" value="NZ_JACBYR010000001.1"/>
</dbReference>
<sequence length="307" mass="32413">MNATPSAQTAPPSAAAPAEDLQAWIGRTETVTDTVTPQLAERLAATVESNRVGLRRGDALPQGWYSVLFPRVVPRSQIGRDGHPALGDFLPPVALPKRMFAGKRMQFIAPIRIGDDVERVSEIASIANKQGSTGPLVFVTLRHTIRNAAGVAVIEEQDVVYRTAASAVGKEGAPAAAAKASAPAFTADKTSPVITADPVMIFRYSALCFNGHRIHYDQPYATGVEGYPGLVVNGGLSTLCAIEHLHDAWGMPFATLSTRNTSPLFEGQPFHIESAQEGDGAIGFRVVSEAGKTIVMGQATLADGSKA</sequence>
<dbReference type="SUPFAM" id="SSF54637">
    <property type="entry name" value="Thioesterase/thiol ester dehydrase-isomerase"/>
    <property type="match status" value="2"/>
</dbReference>
<evidence type="ECO:0000313" key="2">
    <source>
        <dbReference type="EMBL" id="NYE82741.1"/>
    </source>
</evidence>
<name>A0A7Y9LNG8_9BURK</name>
<dbReference type="InterPro" id="IPR029069">
    <property type="entry name" value="HotDog_dom_sf"/>
</dbReference>
<gene>
    <name evidence="2" type="ORF">FHW18_002012</name>
</gene>
<dbReference type="PANTHER" id="PTHR28152">
    <property type="entry name" value="HYDROXYACYL-THIOESTER DEHYDRATASE TYPE 2, MITOCHONDRIAL"/>
    <property type="match status" value="1"/>
</dbReference>
<comment type="caution">
    <text evidence="2">The sequence shown here is derived from an EMBL/GenBank/DDBJ whole genome shotgun (WGS) entry which is preliminary data.</text>
</comment>
<evidence type="ECO:0000313" key="3">
    <source>
        <dbReference type="Proteomes" id="UP000542125"/>
    </source>
</evidence>
<dbReference type="GO" id="GO:0019171">
    <property type="term" value="F:(3R)-hydroxyacyl-[acyl-carrier-protein] dehydratase activity"/>
    <property type="evidence" value="ECO:0007669"/>
    <property type="project" value="TreeGrafter"/>
</dbReference>
<dbReference type="EC" id="4.2.1.153" evidence="2"/>
<feature type="domain" description="FAS1-like dehydratase" evidence="1">
    <location>
        <begin position="59"/>
        <end position="155"/>
    </location>
</feature>
<proteinExistence type="predicted"/>
<protein>
    <submittedName>
        <fullName evidence="2">3-methylfumaryl-CoA hydratase</fullName>
        <ecNumber evidence="2">4.2.1.153</ecNumber>
    </submittedName>
</protein>
<dbReference type="Proteomes" id="UP000542125">
    <property type="component" value="Unassembled WGS sequence"/>
</dbReference>
<dbReference type="InterPro" id="IPR052741">
    <property type="entry name" value="Mitochondrial_HTD2"/>
</dbReference>
<dbReference type="InterPro" id="IPR039569">
    <property type="entry name" value="FAS1-like_DH_region"/>
</dbReference>
<dbReference type="EMBL" id="JACBYR010000001">
    <property type="protein sequence ID" value="NYE82741.1"/>
    <property type="molecule type" value="Genomic_DNA"/>
</dbReference>